<dbReference type="InterPro" id="IPR007110">
    <property type="entry name" value="Ig-like_dom"/>
</dbReference>
<sequence length="423" mass="46719">MEQVMMVILFITLLKGFNQEQILLPPAPINKEVGASVLFTVMPFSQPIRAIRWNFNDTEDFIIYIHPTETVTPQYQGRVILNNTTGELELQNLTMADSGKYTLTVTFNNFLGIANHTFLQVFEPVISLGITGPEGHLIEYNSANFTCEGNGTISTTMWMKDNENLDSSSSITFLDDNRTLVINPLLRSDTGNYQCSLSNPISSSTAHYRILINYGPDVRILGLKTFEEGSDILLLCLAYSEPSPTATWTVNGISSRTPLLYVTENSKPNNSGDYNCTCSNSVTGITASAVQYVTVRPVSSRLVPGAEAGITLSVIFAVVIFAILTYFFIKHHRKQANPVREVPVQMVSDQQTSRKTGNNNNVGAQTPTHVTPVDTPVQNNRTQQPIYQNRPTPPPTPPLPRGRPPLPPVRQTNDPHIYCTAVG</sequence>
<dbReference type="SMART" id="SM00408">
    <property type="entry name" value="IGc2"/>
    <property type="match status" value="2"/>
</dbReference>
<feature type="signal peptide" evidence="7">
    <location>
        <begin position="1"/>
        <end position="16"/>
    </location>
</feature>
<reference evidence="9" key="1">
    <citation type="submission" date="2023-08" db="EMBL/GenBank/DDBJ databases">
        <title>Pelteobagrus vachellii genome.</title>
        <authorList>
            <person name="Liu H."/>
        </authorList>
    </citation>
    <scope>NUCLEOTIDE SEQUENCE</scope>
    <source>
        <strain evidence="9">PRFRI_2022a</strain>
        <tissue evidence="9">Muscle</tissue>
    </source>
</reference>
<name>A0AA88SY20_TACVA</name>
<dbReference type="PANTHER" id="PTHR44337">
    <property type="entry name" value="CARCINOEMBRYONIC ANTIGEN-RELATED CELL ADHESION MOLECULE 8"/>
    <property type="match status" value="1"/>
</dbReference>
<feature type="region of interest" description="Disordered" evidence="5">
    <location>
        <begin position="346"/>
        <end position="414"/>
    </location>
</feature>
<evidence type="ECO:0000256" key="4">
    <source>
        <dbReference type="ARBA" id="ARBA00023319"/>
    </source>
</evidence>
<dbReference type="Pfam" id="PF13927">
    <property type="entry name" value="Ig_3"/>
    <property type="match status" value="1"/>
</dbReference>
<feature type="domain" description="Ig-like" evidence="8">
    <location>
        <begin position="124"/>
        <end position="213"/>
    </location>
</feature>
<comment type="caution">
    <text evidence="9">The sequence shown here is derived from an EMBL/GenBank/DDBJ whole genome shotgun (WGS) entry which is preliminary data.</text>
</comment>
<feature type="transmembrane region" description="Helical" evidence="6">
    <location>
        <begin position="308"/>
        <end position="329"/>
    </location>
</feature>
<feature type="domain" description="Ig-like" evidence="8">
    <location>
        <begin position="216"/>
        <end position="294"/>
    </location>
</feature>
<evidence type="ECO:0000256" key="1">
    <source>
        <dbReference type="ARBA" id="ARBA00022729"/>
    </source>
</evidence>
<keyword evidence="6" id="KW-1133">Transmembrane helix</keyword>
<organism evidence="9 10">
    <name type="scientific">Tachysurus vachellii</name>
    <name type="common">Darkbarbel catfish</name>
    <name type="synonym">Pelteobagrus vachellii</name>
    <dbReference type="NCBI Taxonomy" id="175792"/>
    <lineage>
        <taxon>Eukaryota</taxon>
        <taxon>Metazoa</taxon>
        <taxon>Chordata</taxon>
        <taxon>Craniata</taxon>
        <taxon>Vertebrata</taxon>
        <taxon>Euteleostomi</taxon>
        <taxon>Actinopterygii</taxon>
        <taxon>Neopterygii</taxon>
        <taxon>Teleostei</taxon>
        <taxon>Ostariophysi</taxon>
        <taxon>Siluriformes</taxon>
        <taxon>Bagridae</taxon>
        <taxon>Tachysurus</taxon>
    </lineage>
</organism>
<dbReference type="AlphaFoldDB" id="A0AA88SY20"/>
<evidence type="ECO:0000256" key="3">
    <source>
        <dbReference type="ARBA" id="ARBA00023180"/>
    </source>
</evidence>
<dbReference type="EMBL" id="JAVHJS010000006">
    <property type="protein sequence ID" value="KAK2854973.1"/>
    <property type="molecule type" value="Genomic_DNA"/>
</dbReference>
<evidence type="ECO:0000256" key="2">
    <source>
        <dbReference type="ARBA" id="ARBA00023157"/>
    </source>
</evidence>
<dbReference type="InterPro" id="IPR003599">
    <property type="entry name" value="Ig_sub"/>
</dbReference>
<dbReference type="InterPro" id="IPR003598">
    <property type="entry name" value="Ig_sub2"/>
</dbReference>
<keyword evidence="1 7" id="KW-0732">Signal</keyword>
<dbReference type="InterPro" id="IPR013783">
    <property type="entry name" value="Ig-like_fold"/>
</dbReference>
<keyword evidence="10" id="KW-1185">Reference proteome</keyword>
<evidence type="ECO:0000313" key="9">
    <source>
        <dbReference type="EMBL" id="KAK2854973.1"/>
    </source>
</evidence>
<accession>A0AA88SY20</accession>
<keyword evidence="3" id="KW-0325">Glycoprotein</keyword>
<evidence type="ECO:0000256" key="6">
    <source>
        <dbReference type="SAM" id="Phobius"/>
    </source>
</evidence>
<evidence type="ECO:0000256" key="5">
    <source>
        <dbReference type="SAM" id="MobiDB-lite"/>
    </source>
</evidence>
<protein>
    <recommendedName>
        <fullName evidence="8">Ig-like domain-containing protein</fullName>
    </recommendedName>
</protein>
<evidence type="ECO:0000256" key="7">
    <source>
        <dbReference type="SAM" id="SignalP"/>
    </source>
</evidence>
<dbReference type="SMART" id="SM00409">
    <property type="entry name" value="IG"/>
    <property type="match status" value="3"/>
</dbReference>
<keyword evidence="6" id="KW-0472">Membrane</keyword>
<dbReference type="Pfam" id="PF07686">
    <property type="entry name" value="V-set"/>
    <property type="match status" value="1"/>
</dbReference>
<feature type="compositionally biased region" description="Pro residues" evidence="5">
    <location>
        <begin position="391"/>
        <end position="408"/>
    </location>
</feature>
<evidence type="ECO:0000313" key="10">
    <source>
        <dbReference type="Proteomes" id="UP001187315"/>
    </source>
</evidence>
<dbReference type="InterPro" id="IPR013106">
    <property type="entry name" value="Ig_V-set"/>
</dbReference>
<feature type="compositionally biased region" description="Low complexity" evidence="5">
    <location>
        <begin position="366"/>
        <end position="377"/>
    </location>
</feature>
<feature type="compositionally biased region" description="Polar residues" evidence="5">
    <location>
        <begin position="378"/>
        <end position="389"/>
    </location>
</feature>
<gene>
    <name evidence="9" type="ORF">Q7C36_006842</name>
</gene>
<dbReference type="PROSITE" id="PS50835">
    <property type="entry name" value="IG_LIKE"/>
    <property type="match status" value="2"/>
</dbReference>
<evidence type="ECO:0000259" key="8">
    <source>
        <dbReference type="PROSITE" id="PS50835"/>
    </source>
</evidence>
<keyword evidence="2" id="KW-1015">Disulfide bond</keyword>
<feature type="compositionally biased region" description="Polar residues" evidence="5">
    <location>
        <begin position="347"/>
        <end position="365"/>
    </location>
</feature>
<dbReference type="SUPFAM" id="SSF48726">
    <property type="entry name" value="Immunoglobulin"/>
    <property type="match status" value="3"/>
</dbReference>
<keyword evidence="4" id="KW-0393">Immunoglobulin domain</keyword>
<dbReference type="Proteomes" id="UP001187315">
    <property type="component" value="Unassembled WGS sequence"/>
</dbReference>
<dbReference type="InterPro" id="IPR036179">
    <property type="entry name" value="Ig-like_dom_sf"/>
</dbReference>
<proteinExistence type="predicted"/>
<keyword evidence="6" id="KW-0812">Transmembrane</keyword>
<dbReference type="Gene3D" id="2.60.40.10">
    <property type="entry name" value="Immunoglobulins"/>
    <property type="match status" value="3"/>
</dbReference>
<dbReference type="PANTHER" id="PTHR44337:SF16">
    <property type="entry name" value="CARCINOEMBRYONIC ANTIGEN-RELATED CELL ADHESION MOLECULE 20-LIKE-RELATED"/>
    <property type="match status" value="1"/>
</dbReference>
<dbReference type="InterPro" id="IPR052598">
    <property type="entry name" value="IgSF_CEA-related"/>
</dbReference>
<feature type="chain" id="PRO_5041730342" description="Ig-like domain-containing protein" evidence="7">
    <location>
        <begin position="17"/>
        <end position="423"/>
    </location>
</feature>